<organism evidence="1 2">
    <name type="scientific">Luteibacter anthropi</name>
    <dbReference type="NCBI Taxonomy" id="564369"/>
    <lineage>
        <taxon>Bacteria</taxon>
        <taxon>Pseudomonadati</taxon>
        <taxon>Pseudomonadota</taxon>
        <taxon>Gammaproteobacteria</taxon>
        <taxon>Lysobacterales</taxon>
        <taxon>Rhodanobacteraceae</taxon>
        <taxon>Luteibacter</taxon>
    </lineage>
</organism>
<protein>
    <recommendedName>
        <fullName evidence="3">CBM-cenC domain-containing protein</fullName>
    </recommendedName>
</protein>
<reference evidence="1 2" key="1">
    <citation type="submission" date="2020-03" db="EMBL/GenBank/DDBJ databases">
        <authorList>
            <person name="Lai Q."/>
        </authorList>
    </citation>
    <scope>NUCLEOTIDE SEQUENCE [LARGE SCALE GENOMIC DNA]</scope>
    <source>
        <strain evidence="1 2">CCUG 25036</strain>
    </source>
</reference>
<accession>A0A7X5U9W1</accession>
<evidence type="ECO:0008006" key="3">
    <source>
        <dbReference type="Google" id="ProtNLM"/>
    </source>
</evidence>
<dbReference type="AlphaFoldDB" id="A0A7X5U9W1"/>
<comment type="caution">
    <text evidence="1">The sequence shown here is derived from an EMBL/GenBank/DDBJ whole genome shotgun (WGS) entry which is preliminary data.</text>
</comment>
<dbReference type="EMBL" id="JAARLZ010000004">
    <property type="protein sequence ID" value="NII06447.1"/>
    <property type="molecule type" value="Genomic_DNA"/>
</dbReference>
<sequence length="417" mass="44341">MDFSRVNFVPLQMGGDDVTGALRKLDLNFGALGDALVDQNAIDKRLGNVETIVAGLGQASVMNVGNRAGTVAAGDDTRFNMGAWRNKVINGNFDFWQGGLNVTAPGGPNTIIWGPDRFLGQAYTGSSGSGSSTVSLSAQAFPAGQTEVPGDPAYFARLQPVSLATLGGAGGIIRVGHYMENVATLNGRYVAVSFWAKSNASRTIAVALQQNFGSNGSTSVVKSTSLSISANWARYTVRFPVGGIVGKTIGDNSNLFLGIYLFNNDSTGGVVPVGSWTTGQYLDLSQIQVEEVDDPAAPATPFERRPMSVEEALVRRYTTTSKLYMIGRWGSATNVRFYNQYEVPMRRTPDCILQSTTFGCEMAQVAAYTMSNASIAQYSGDNRQCFIDFSGSPNGTPSGGAMAQMNSSGVVLFRAEF</sequence>
<evidence type="ECO:0000313" key="1">
    <source>
        <dbReference type="EMBL" id="NII06447.1"/>
    </source>
</evidence>
<dbReference type="InterPro" id="IPR008979">
    <property type="entry name" value="Galactose-bd-like_sf"/>
</dbReference>
<dbReference type="Proteomes" id="UP000490980">
    <property type="component" value="Unassembled WGS sequence"/>
</dbReference>
<name>A0A7X5U9W1_9GAMM</name>
<keyword evidence="2" id="KW-1185">Reference proteome</keyword>
<dbReference type="Gene3D" id="2.60.120.260">
    <property type="entry name" value="Galactose-binding domain-like"/>
    <property type="match status" value="1"/>
</dbReference>
<evidence type="ECO:0000313" key="2">
    <source>
        <dbReference type="Proteomes" id="UP000490980"/>
    </source>
</evidence>
<gene>
    <name evidence="1" type="ORF">HBF25_08625</name>
</gene>
<dbReference type="SUPFAM" id="SSF49785">
    <property type="entry name" value="Galactose-binding domain-like"/>
    <property type="match status" value="1"/>
</dbReference>
<proteinExistence type="predicted"/>
<dbReference type="RefSeq" id="WP_166947464.1">
    <property type="nucleotide sequence ID" value="NZ_JAARLZ010000004.1"/>
</dbReference>